<keyword evidence="5" id="KW-1185">Reference proteome</keyword>
<gene>
    <name evidence="4" type="ORF">FC093_15000</name>
</gene>
<evidence type="ECO:0000313" key="4">
    <source>
        <dbReference type="EMBL" id="TKK67190.1"/>
    </source>
</evidence>
<dbReference type="AlphaFoldDB" id="A0A4U3KXL5"/>
<evidence type="ECO:0000256" key="2">
    <source>
        <dbReference type="SAM" id="SignalP"/>
    </source>
</evidence>
<organism evidence="4 5">
    <name type="scientific">Ilyomonas limi</name>
    <dbReference type="NCBI Taxonomy" id="2575867"/>
    <lineage>
        <taxon>Bacteria</taxon>
        <taxon>Pseudomonadati</taxon>
        <taxon>Bacteroidota</taxon>
        <taxon>Chitinophagia</taxon>
        <taxon>Chitinophagales</taxon>
        <taxon>Chitinophagaceae</taxon>
        <taxon>Ilyomonas</taxon>
    </lineage>
</organism>
<reference evidence="4 5" key="1">
    <citation type="submission" date="2019-05" db="EMBL/GenBank/DDBJ databases">
        <title>Panacibacter sp. strain 17mud1-8 Genome sequencing and assembly.</title>
        <authorList>
            <person name="Chhetri G."/>
        </authorList>
    </citation>
    <scope>NUCLEOTIDE SEQUENCE [LARGE SCALE GENOMIC DNA]</scope>
    <source>
        <strain evidence="4 5">17mud1-8</strain>
    </source>
</reference>
<name>A0A4U3KXL5_9BACT</name>
<protein>
    <submittedName>
        <fullName evidence="4">DUF4349 domain-containing protein</fullName>
    </submittedName>
</protein>
<dbReference type="OrthoDB" id="5381491at2"/>
<keyword evidence="1" id="KW-0472">Membrane</keyword>
<sequence>MKLPFYSVAVIAMCLLVACSSNSNKLNETADSAEGASIQDVTLAAPAPPPTAGEEEKANNFSGEFSVVSADTINQRSSVANPDILHAGNPTTEDWDKKIIKTARLTLELKNYTTFNTAIHDKLKRYGAYIAGEQQTESDARIENILTIKVPVVLFESLMNSIGGDGIKVLEKNISTEDVTGEVVDIKARIEAKQQVRDRYLELLKQSKSMKDILAVQEEINGIQEDLEAASGRASYLSHSAAYSTINLTYYQYLNGNSADTAEPSFITKVEAAFATGGTIITNIILFFISVWPLVLAGGILLLYVKKWKLKKA</sequence>
<feature type="chain" id="PRO_5020494428" evidence="2">
    <location>
        <begin position="24"/>
        <end position="313"/>
    </location>
</feature>
<keyword evidence="1" id="KW-0812">Transmembrane</keyword>
<dbReference type="RefSeq" id="WP_137262620.1">
    <property type="nucleotide sequence ID" value="NZ_SZQL01000012.1"/>
</dbReference>
<evidence type="ECO:0000313" key="5">
    <source>
        <dbReference type="Proteomes" id="UP000305848"/>
    </source>
</evidence>
<keyword evidence="2" id="KW-0732">Signal</keyword>
<evidence type="ECO:0000256" key="1">
    <source>
        <dbReference type="SAM" id="Phobius"/>
    </source>
</evidence>
<dbReference type="PROSITE" id="PS51257">
    <property type="entry name" value="PROKAR_LIPOPROTEIN"/>
    <property type="match status" value="1"/>
</dbReference>
<feature type="signal peptide" evidence="2">
    <location>
        <begin position="1"/>
        <end position="23"/>
    </location>
</feature>
<comment type="caution">
    <text evidence="4">The sequence shown here is derived from an EMBL/GenBank/DDBJ whole genome shotgun (WGS) entry which is preliminary data.</text>
</comment>
<proteinExistence type="predicted"/>
<dbReference type="Proteomes" id="UP000305848">
    <property type="component" value="Unassembled WGS sequence"/>
</dbReference>
<evidence type="ECO:0000259" key="3">
    <source>
        <dbReference type="Pfam" id="PF14257"/>
    </source>
</evidence>
<feature type="domain" description="DUF4349" evidence="3">
    <location>
        <begin position="97"/>
        <end position="304"/>
    </location>
</feature>
<accession>A0A4U3KXL5</accession>
<dbReference type="EMBL" id="SZQL01000012">
    <property type="protein sequence ID" value="TKK67190.1"/>
    <property type="molecule type" value="Genomic_DNA"/>
</dbReference>
<keyword evidence="1" id="KW-1133">Transmembrane helix</keyword>
<dbReference type="InterPro" id="IPR025645">
    <property type="entry name" value="DUF4349"/>
</dbReference>
<feature type="transmembrane region" description="Helical" evidence="1">
    <location>
        <begin position="284"/>
        <end position="305"/>
    </location>
</feature>
<dbReference type="Pfam" id="PF14257">
    <property type="entry name" value="DUF4349"/>
    <property type="match status" value="1"/>
</dbReference>